<evidence type="ECO:0000313" key="6">
    <source>
        <dbReference type="EMBL" id="MFD0869436.1"/>
    </source>
</evidence>
<comment type="caution">
    <text evidence="6">The sequence shown here is derived from an EMBL/GenBank/DDBJ whole genome shotgun (WGS) entry which is preliminary data.</text>
</comment>
<dbReference type="RefSeq" id="WP_379287804.1">
    <property type="nucleotide sequence ID" value="NZ_JBHTIU010000030.1"/>
</dbReference>
<feature type="region of interest" description="Disordered" evidence="2">
    <location>
        <begin position="212"/>
        <end position="236"/>
    </location>
</feature>
<dbReference type="Pfam" id="PF22888">
    <property type="entry name" value="FIMAH"/>
    <property type="match status" value="1"/>
</dbReference>
<dbReference type="CDD" id="cd00063">
    <property type="entry name" value="FN3"/>
    <property type="match status" value="1"/>
</dbReference>
<dbReference type="SUPFAM" id="SSF49265">
    <property type="entry name" value="Fibronectin type III"/>
    <property type="match status" value="1"/>
</dbReference>
<protein>
    <submittedName>
        <fullName evidence="6">FIMAH domain-containing protein</fullName>
    </submittedName>
</protein>
<dbReference type="InterPro" id="IPR013783">
    <property type="entry name" value="Ig-like_fold"/>
</dbReference>
<sequence>MIRTKVNRWLSSALVLCMVFSLLFSFSPAGYASAQQVQTTVNYDQLPHFLITEIVPDSSNIDGADGFEFVEIYNNTDQPINYKDYKLIYRYPNGLEYDQLWKTIPEEVIIEPGATLVLWITNNANQKATVADFNANYGTNLVENKDIVRTEVSGGMHNSRERTMIIATNTGYELVQASYNVGVKDTAPDKGIFYKYPEDGSTTMQLIGSATDPATPGSVSPEQIPPEPVKIKPDTVPPVIENLTDQTGIGDAQDIHIVASTHDDVMVRTFTLHYRSEKQSEYTSVNLKMSREDSLFHHTIDFLEFLGSNYVEYYFTAFDGTNETVSDIYRIDIVQELPSPRLNWQDGDILTGRSTIVASADGVNPDELKLFIDGTEVNDTYRSLEKNAYFAFEADGINAGYKNSVSLGSDIIRLVDTNINGFETVIVPIDPIRFHQNNNTVTLRAGSTKSAIEEDPQENLDDFDVRNVRLLLSDGTVVRDPRYSDPNEILDMGDNGRYLPVVDFTFDIPQDKLTSKAYVWDTSAVSEGDHLIRVTAPEQGEAAARIRVDNSAPFIQTTLEEGKLYKGAFTIDVTVTDKVAGVDKVEILLDGQPIEVPYATSSAAMKPGEHYLQVSALDKIGLKSEKNVRFSTIEETPHQPELISPQDGAANVDPRPTLSVKVSDPTDDELDVTFYQGYKYNAATPGMVRVYKNATDTEPPRSAAPDGEEALTEAELATLASVDQQYVTLDSTTQFPYLRFEVELDGNMTAQDTVEVVWKGNSLANRKVTMYAWNYTENRWKAVDSFVTKSEDDFTLSGTVDVNDYVREQKVNVIVQDQIPTPDEYDYTFVWMTDTQFYTEVFPGIYESQVNWIAEQVDNMKIDYVIHTGDIVNVHDYEIQWQRADQYMKVLDQADIPYGVLAGNHDVKDFGHNEFDYSNYYRYFGEDRFQDKPYYGESYKNNRGHYDLISSHGNDYIIVYMGWGIGEEEIAWMNRVLAEHPDRKAILCFHDYLTANGSRAEIGDILYDRVVVPNENVVLVLNGHRTGSTLRTDEIDDNGDGIADRKVYQILTDYQGHGEGGDGFMKLFHFDTATDTIYVNTYSPYKEKYNYYDPIEFPGKDEFTLALSLEPQIKRVATDYFEVNLYSDTVIGTANGIPSGQTASIEWDGLAADQTYQWYVIAADAFGGRIVSDIWSFTTGAGSELPAPSHLRATGTTSTTIDLAWDPVSSSGRNIHYELYKDNQLHAAVTEAVYTVTGLAPNTEYRFYVVAADDQGYKSAPSEAISVKTSPPAPADGLPAIRRLVDDYIASGELSGPLAKQLCNTLDQARHQYDKGRLEQAARDLEKFLKHLNNKAMQRHISEEAKEHLERQVNSLLQQWRS</sequence>
<keyword evidence="1" id="KW-0175">Coiled coil</keyword>
<dbReference type="Gene3D" id="3.60.21.10">
    <property type="match status" value="1"/>
</dbReference>
<dbReference type="InterPro" id="IPR036116">
    <property type="entry name" value="FN3_sf"/>
</dbReference>
<dbReference type="Proteomes" id="UP001597120">
    <property type="component" value="Unassembled WGS sequence"/>
</dbReference>
<dbReference type="Gene3D" id="2.60.40.1260">
    <property type="entry name" value="Lamin Tail domain"/>
    <property type="match status" value="1"/>
</dbReference>
<evidence type="ECO:0000256" key="3">
    <source>
        <dbReference type="SAM" id="SignalP"/>
    </source>
</evidence>
<evidence type="ECO:0000256" key="1">
    <source>
        <dbReference type="SAM" id="Coils"/>
    </source>
</evidence>
<dbReference type="Pfam" id="PF00932">
    <property type="entry name" value="LTD"/>
    <property type="match status" value="1"/>
</dbReference>
<dbReference type="InterPro" id="IPR051918">
    <property type="entry name" value="STPP_CPPED1"/>
</dbReference>
<feature type="domain" description="Fibronectin type-III" evidence="4">
    <location>
        <begin position="1187"/>
        <end position="1272"/>
    </location>
</feature>
<evidence type="ECO:0000313" key="7">
    <source>
        <dbReference type="Proteomes" id="UP001597120"/>
    </source>
</evidence>
<dbReference type="InterPro" id="IPR054470">
    <property type="entry name" value="FIMAH_dom"/>
</dbReference>
<evidence type="ECO:0000256" key="2">
    <source>
        <dbReference type="SAM" id="MobiDB-lite"/>
    </source>
</evidence>
<keyword evidence="3" id="KW-0732">Signal</keyword>
<dbReference type="PROSITE" id="PS50853">
    <property type="entry name" value="FN3"/>
    <property type="match status" value="1"/>
</dbReference>
<proteinExistence type="predicted"/>
<feature type="domain" description="LTD" evidence="5">
    <location>
        <begin position="31"/>
        <end position="185"/>
    </location>
</feature>
<dbReference type="PROSITE" id="PS51841">
    <property type="entry name" value="LTD"/>
    <property type="match status" value="1"/>
</dbReference>
<dbReference type="EMBL" id="JBHTIU010000030">
    <property type="protein sequence ID" value="MFD0869436.1"/>
    <property type="molecule type" value="Genomic_DNA"/>
</dbReference>
<name>A0ABW3DA49_9BACL</name>
<dbReference type="SMART" id="SM00060">
    <property type="entry name" value="FN3"/>
    <property type="match status" value="1"/>
</dbReference>
<dbReference type="InterPro" id="IPR029052">
    <property type="entry name" value="Metallo-depent_PP-like"/>
</dbReference>
<evidence type="ECO:0000259" key="4">
    <source>
        <dbReference type="PROSITE" id="PS50853"/>
    </source>
</evidence>
<dbReference type="Pfam" id="PF00149">
    <property type="entry name" value="Metallophos"/>
    <property type="match status" value="1"/>
</dbReference>
<dbReference type="InterPro" id="IPR004843">
    <property type="entry name" value="Calcineurin-like_PHP"/>
</dbReference>
<dbReference type="PANTHER" id="PTHR43143:SF5">
    <property type="entry name" value="SECRETED PROTEIN"/>
    <property type="match status" value="1"/>
</dbReference>
<accession>A0ABW3DA49</accession>
<dbReference type="PANTHER" id="PTHR43143">
    <property type="entry name" value="METALLOPHOSPHOESTERASE, CALCINEURIN SUPERFAMILY"/>
    <property type="match status" value="1"/>
</dbReference>
<feature type="signal peptide" evidence="3">
    <location>
        <begin position="1"/>
        <end position="34"/>
    </location>
</feature>
<feature type="chain" id="PRO_5046243346" evidence="3">
    <location>
        <begin position="35"/>
        <end position="1362"/>
    </location>
</feature>
<feature type="coiled-coil region" evidence="1">
    <location>
        <begin position="1315"/>
        <end position="1359"/>
    </location>
</feature>
<dbReference type="SUPFAM" id="SSF74853">
    <property type="entry name" value="Lamin A/C globular tail domain"/>
    <property type="match status" value="1"/>
</dbReference>
<evidence type="ECO:0000259" key="5">
    <source>
        <dbReference type="PROSITE" id="PS51841"/>
    </source>
</evidence>
<dbReference type="Pfam" id="PF00041">
    <property type="entry name" value="fn3"/>
    <property type="match status" value="1"/>
</dbReference>
<dbReference type="InterPro" id="IPR003961">
    <property type="entry name" value="FN3_dom"/>
</dbReference>
<dbReference type="Gene3D" id="2.60.40.10">
    <property type="entry name" value="Immunoglobulins"/>
    <property type="match status" value="2"/>
</dbReference>
<organism evidence="6 7">
    <name type="scientific">Paenibacillus residui</name>
    <dbReference type="NCBI Taxonomy" id="629724"/>
    <lineage>
        <taxon>Bacteria</taxon>
        <taxon>Bacillati</taxon>
        <taxon>Bacillota</taxon>
        <taxon>Bacilli</taxon>
        <taxon>Bacillales</taxon>
        <taxon>Paenibacillaceae</taxon>
        <taxon>Paenibacillus</taxon>
    </lineage>
</organism>
<keyword evidence="7" id="KW-1185">Reference proteome</keyword>
<dbReference type="InterPro" id="IPR001322">
    <property type="entry name" value="Lamin_tail_dom"/>
</dbReference>
<feature type="region of interest" description="Disordered" evidence="2">
    <location>
        <begin position="636"/>
        <end position="659"/>
    </location>
</feature>
<gene>
    <name evidence="6" type="ORF">ACFQ03_09760</name>
</gene>
<reference evidence="7" key="1">
    <citation type="journal article" date="2019" name="Int. J. Syst. Evol. Microbiol.">
        <title>The Global Catalogue of Microorganisms (GCM) 10K type strain sequencing project: providing services to taxonomists for standard genome sequencing and annotation.</title>
        <authorList>
            <consortium name="The Broad Institute Genomics Platform"/>
            <consortium name="The Broad Institute Genome Sequencing Center for Infectious Disease"/>
            <person name="Wu L."/>
            <person name="Ma J."/>
        </authorList>
    </citation>
    <scope>NUCLEOTIDE SEQUENCE [LARGE SCALE GENOMIC DNA]</scope>
    <source>
        <strain evidence="7">CCUG 57263</strain>
    </source>
</reference>
<dbReference type="SUPFAM" id="SSF56300">
    <property type="entry name" value="Metallo-dependent phosphatases"/>
    <property type="match status" value="1"/>
</dbReference>
<dbReference type="InterPro" id="IPR036415">
    <property type="entry name" value="Lamin_tail_dom_sf"/>
</dbReference>